<keyword evidence="3" id="KW-0813">Transport</keyword>
<dbReference type="PANTHER" id="PTHR30026:SF20">
    <property type="entry name" value="OUTER MEMBRANE PROTEIN TOLC"/>
    <property type="match status" value="1"/>
</dbReference>
<evidence type="ECO:0000256" key="7">
    <source>
        <dbReference type="ARBA" id="ARBA00023237"/>
    </source>
</evidence>
<dbReference type="EMBL" id="QASA01000001">
    <property type="protein sequence ID" value="RDC64386.1"/>
    <property type="molecule type" value="Genomic_DNA"/>
</dbReference>
<dbReference type="SUPFAM" id="SSF56954">
    <property type="entry name" value="Outer membrane efflux proteins (OEP)"/>
    <property type="match status" value="1"/>
</dbReference>
<organism evidence="8 9">
    <name type="scientific">Adhaeribacter pallidiroseus</name>
    <dbReference type="NCBI Taxonomy" id="2072847"/>
    <lineage>
        <taxon>Bacteria</taxon>
        <taxon>Pseudomonadati</taxon>
        <taxon>Bacteroidota</taxon>
        <taxon>Cytophagia</taxon>
        <taxon>Cytophagales</taxon>
        <taxon>Hymenobacteraceae</taxon>
        <taxon>Adhaeribacter</taxon>
    </lineage>
</organism>
<dbReference type="GO" id="GO:0009279">
    <property type="term" value="C:cell outer membrane"/>
    <property type="evidence" value="ECO:0007669"/>
    <property type="project" value="UniProtKB-SubCell"/>
</dbReference>
<comment type="similarity">
    <text evidence="2">Belongs to the outer membrane factor (OMF) (TC 1.B.17) family.</text>
</comment>
<dbReference type="PANTHER" id="PTHR30026">
    <property type="entry name" value="OUTER MEMBRANE PROTEIN TOLC"/>
    <property type="match status" value="1"/>
</dbReference>
<comment type="caution">
    <text evidence="8">The sequence shown here is derived from an EMBL/GenBank/DDBJ whole genome shotgun (WGS) entry which is preliminary data.</text>
</comment>
<gene>
    <name evidence="8" type="ORF">AHMF7616_02999</name>
</gene>
<dbReference type="GO" id="GO:0015288">
    <property type="term" value="F:porin activity"/>
    <property type="evidence" value="ECO:0007669"/>
    <property type="project" value="TreeGrafter"/>
</dbReference>
<evidence type="ECO:0000256" key="5">
    <source>
        <dbReference type="ARBA" id="ARBA00022692"/>
    </source>
</evidence>
<name>A0A369QME9_9BACT</name>
<dbReference type="Gene3D" id="1.20.1600.10">
    <property type="entry name" value="Outer membrane efflux proteins (OEP)"/>
    <property type="match status" value="1"/>
</dbReference>
<proteinExistence type="inferred from homology"/>
<dbReference type="GO" id="GO:1990281">
    <property type="term" value="C:efflux pump complex"/>
    <property type="evidence" value="ECO:0007669"/>
    <property type="project" value="TreeGrafter"/>
</dbReference>
<dbReference type="Proteomes" id="UP000253919">
    <property type="component" value="Unassembled WGS sequence"/>
</dbReference>
<keyword evidence="5" id="KW-0812">Transmembrane</keyword>
<keyword evidence="6" id="KW-0472">Membrane</keyword>
<keyword evidence="7" id="KW-0998">Cell outer membrane</keyword>
<evidence type="ECO:0000313" key="9">
    <source>
        <dbReference type="Proteomes" id="UP000253919"/>
    </source>
</evidence>
<keyword evidence="4" id="KW-1134">Transmembrane beta strand</keyword>
<evidence type="ECO:0000256" key="4">
    <source>
        <dbReference type="ARBA" id="ARBA00022452"/>
    </source>
</evidence>
<evidence type="ECO:0000256" key="3">
    <source>
        <dbReference type="ARBA" id="ARBA00022448"/>
    </source>
</evidence>
<accession>A0A369QME9</accession>
<dbReference type="InterPro" id="IPR051906">
    <property type="entry name" value="TolC-like"/>
</dbReference>
<keyword evidence="9" id="KW-1185">Reference proteome</keyword>
<dbReference type="GO" id="GO:0015562">
    <property type="term" value="F:efflux transmembrane transporter activity"/>
    <property type="evidence" value="ECO:0007669"/>
    <property type="project" value="InterPro"/>
</dbReference>
<evidence type="ECO:0000256" key="2">
    <source>
        <dbReference type="ARBA" id="ARBA00007613"/>
    </source>
</evidence>
<evidence type="ECO:0000256" key="6">
    <source>
        <dbReference type="ARBA" id="ARBA00023136"/>
    </source>
</evidence>
<reference evidence="8 9" key="1">
    <citation type="submission" date="2018-04" db="EMBL/GenBank/DDBJ databases">
        <title>Adhaeribacter sp. HMF7616 genome sequencing and assembly.</title>
        <authorList>
            <person name="Kang H."/>
            <person name="Kang J."/>
            <person name="Cha I."/>
            <person name="Kim H."/>
            <person name="Joh K."/>
        </authorList>
    </citation>
    <scope>NUCLEOTIDE SEQUENCE [LARGE SCALE GENOMIC DNA]</scope>
    <source>
        <strain evidence="8 9">HMF7616</strain>
    </source>
</reference>
<evidence type="ECO:0000256" key="1">
    <source>
        <dbReference type="ARBA" id="ARBA00004442"/>
    </source>
</evidence>
<dbReference type="AlphaFoldDB" id="A0A369QME9"/>
<dbReference type="Pfam" id="PF02321">
    <property type="entry name" value="OEP"/>
    <property type="match status" value="2"/>
</dbReference>
<evidence type="ECO:0000313" key="8">
    <source>
        <dbReference type="EMBL" id="RDC64386.1"/>
    </source>
</evidence>
<protein>
    <recommendedName>
        <fullName evidence="10">Outer membrane protein TolC</fullName>
    </recommendedName>
</protein>
<evidence type="ECO:0008006" key="10">
    <source>
        <dbReference type="Google" id="ProtNLM"/>
    </source>
</evidence>
<comment type="subcellular location">
    <subcellularLocation>
        <location evidence="1">Cell outer membrane</location>
    </subcellularLocation>
</comment>
<dbReference type="InterPro" id="IPR003423">
    <property type="entry name" value="OMP_efflux"/>
</dbReference>
<sequence length="461" mass="52761">MKKNVFQSINCFMNKKIPWVFRLAVGYLFMPLLLSAQVKTENPGSGGLTLEQCIDFALKNQPAVQQAQLDEEIGEREINIGLAGWMPQLNAQYNFQHYLKMPVTFFPNDAGVPTPRTIGVANTSTLQLQANQTLYSNDVLLASRAARFVRLQNDQNTINVKISTVVNVSKAFYDILLSQEQLRILDEAIIRQEKQQKDALAQYEQGIVDKTDYQRASISLSNTRSDRKRTQESIKAKFAFLRELIGYQPNAELQLAFERTKMEQNILVDTAEAVTFANRIEFQQLQTQKQLQNLNITYYRWGFLPTASAFVNYNIVNQNNQFSEVFSQTFPNSLVGLSVGLPIFQGTRRIQNLRRAQLLDQRLDVDIVNTKNIINTEYQQALANYKSDLNEWNTTKGNVAVAEDVYRILKLQYDEGIKTYLEVITAETDLRTTQLNYFNALYRLLSSKLDLQRAQGTINVN</sequence>